<dbReference type="AlphaFoldDB" id="A0A9D7SGH4"/>
<proteinExistence type="predicted"/>
<dbReference type="EMBL" id="JADKIO010000009">
    <property type="protein sequence ID" value="MBK9797242.1"/>
    <property type="molecule type" value="Genomic_DNA"/>
</dbReference>
<comment type="caution">
    <text evidence="1">The sequence shown here is derived from an EMBL/GenBank/DDBJ whole genome shotgun (WGS) entry which is preliminary data.</text>
</comment>
<sequence>MNQNLVPTCIQLDDVVDPEPYLALALQGFSIPITALTPEVDTTSDQQ</sequence>
<organism evidence="1 2">
    <name type="scientific">Candidatus Geothrix skivensis</name>
    <dbReference type="NCBI Taxonomy" id="2954439"/>
    <lineage>
        <taxon>Bacteria</taxon>
        <taxon>Pseudomonadati</taxon>
        <taxon>Acidobacteriota</taxon>
        <taxon>Holophagae</taxon>
        <taxon>Holophagales</taxon>
        <taxon>Holophagaceae</taxon>
        <taxon>Geothrix</taxon>
    </lineage>
</organism>
<evidence type="ECO:0000313" key="1">
    <source>
        <dbReference type="EMBL" id="MBK9797242.1"/>
    </source>
</evidence>
<evidence type="ECO:0000313" key="2">
    <source>
        <dbReference type="Proteomes" id="UP000886657"/>
    </source>
</evidence>
<gene>
    <name evidence="1" type="ORF">IPP58_12255</name>
</gene>
<name>A0A9D7SGH4_9BACT</name>
<reference evidence="1" key="1">
    <citation type="submission" date="2020-10" db="EMBL/GenBank/DDBJ databases">
        <title>Connecting structure to function with the recovery of over 1000 high-quality activated sludge metagenome-assembled genomes encoding full-length rRNA genes using long-read sequencing.</title>
        <authorList>
            <person name="Singleton C.M."/>
            <person name="Petriglieri F."/>
            <person name="Kristensen J.M."/>
            <person name="Kirkegaard R.H."/>
            <person name="Michaelsen T.Y."/>
            <person name="Andersen M.H."/>
            <person name="Karst S.M."/>
            <person name="Dueholm M.S."/>
            <person name="Nielsen P.H."/>
            <person name="Albertsen M."/>
        </authorList>
    </citation>
    <scope>NUCLEOTIDE SEQUENCE</scope>
    <source>
        <strain evidence="1">Skiv_18-Q3-R9-52_MAXAC.067</strain>
    </source>
</reference>
<protein>
    <submittedName>
        <fullName evidence="1">Uncharacterized protein</fullName>
    </submittedName>
</protein>
<accession>A0A9D7SGH4</accession>
<dbReference type="Proteomes" id="UP000886657">
    <property type="component" value="Unassembled WGS sequence"/>
</dbReference>